<evidence type="ECO:0000256" key="4">
    <source>
        <dbReference type="SAM" id="MobiDB-lite"/>
    </source>
</evidence>
<evidence type="ECO:0000259" key="5">
    <source>
        <dbReference type="PROSITE" id="PS50932"/>
    </source>
</evidence>
<evidence type="ECO:0000313" key="6">
    <source>
        <dbReference type="EMBL" id="NYG98883.1"/>
    </source>
</evidence>
<dbReference type="InterPro" id="IPR010982">
    <property type="entry name" value="Lambda_DNA-bd_dom_sf"/>
</dbReference>
<feature type="region of interest" description="Disordered" evidence="4">
    <location>
        <begin position="1"/>
        <end position="22"/>
    </location>
</feature>
<dbReference type="EC" id="5.1.1.1" evidence="6"/>
<keyword evidence="2" id="KW-0238">DNA-binding</keyword>
<organism evidence="6 7">
    <name type="scientific">Schumannella luteola</name>
    <dbReference type="NCBI Taxonomy" id="472059"/>
    <lineage>
        <taxon>Bacteria</taxon>
        <taxon>Bacillati</taxon>
        <taxon>Actinomycetota</taxon>
        <taxon>Actinomycetes</taxon>
        <taxon>Micrococcales</taxon>
        <taxon>Microbacteriaceae</taxon>
        <taxon>Schumannella</taxon>
    </lineage>
</organism>
<dbReference type="PANTHER" id="PTHR30146">
    <property type="entry name" value="LACI-RELATED TRANSCRIPTIONAL REPRESSOR"/>
    <property type="match status" value="1"/>
</dbReference>
<dbReference type="Proteomes" id="UP000553888">
    <property type="component" value="Unassembled WGS sequence"/>
</dbReference>
<dbReference type="CDD" id="cd01392">
    <property type="entry name" value="HTH_LacI"/>
    <property type="match status" value="1"/>
</dbReference>
<name>A0A852Y8Y9_9MICO</name>
<dbReference type="RefSeq" id="WP_218853463.1">
    <property type="nucleotide sequence ID" value="NZ_JACBZY010000001.1"/>
</dbReference>
<sequence>MVMQQAGAEPAPRRKGSRTPVGSTSLAHIAQLAEVSEATVSRVLNRKYGVSAATRAAVEDALRQVGYERPMDNELVLMITPNLRNPIFALQADRIENELSPHGLKSIICQVYPGTPQERDYVEALIDSGVAAIVFLSASNTLTKADHRVVQLIESRGTPYVSINGGFPDTDAPVVSTDDWRAAELAVGHLHDLGHRRIGMLAGPVDNIPADRRVDGFIQAMERRGIDDADDFVVRKHFNVEDGQQATAALIAQGVTGIVASSDEMALGGYRAAERAGLRVPQDLSIIGYDDSPMLDFTAPPLTTVRQQTDRIAENVGRIVTALISKRAVGTEEILIDPELRLRGSTAPPARA</sequence>
<keyword evidence="3" id="KW-0804">Transcription</keyword>
<comment type="caution">
    <text evidence="6">The sequence shown here is derived from an EMBL/GenBank/DDBJ whole genome shotgun (WGS) entry which is preliminary data.</text>
</comment>
<keyword evidence="7" id="KW-1185">Reference proteome</keyword>
<accession>A0A852Y8Y9</accession>
<dbReference type="CDD" id="cd06267">
    <property type="entry name" value="PBP1_LacI_sugar_binding-like"/>
    <property type="match status" value="1"/>
</dbReference>
<dbReference type="AlphaFoldDB" id="A0A852Y8Y9"/>
<dbReference type="GO" id="GO:0003700">
    <property type="term" value="F:DNA-binding transcription factor activity"/>
    <property type="evidence" value="ECO:0007669"/>
    <property type="project" value="TreeGrafter"/>
</dbReference>
<dbReference type="PROSITE" id="PS50932">
    <property type="entry name" value="HTH_LACI_2"/>
    <property type="match status" value="1"/>
</dbReference>
<keyword evidence="1" id="KW-0805">Transcription regulation</keyword>
<dbReference type="Gene3D" id="3.40.50.2300">
    <property type="match status" value="2"/>
</dbReference>
<gene>
    <name evidence="6" type="ORF">BJ979_001509</name>
</gene>
<dbReference type="SMART" id="SM00354">
    <property type="entry name" value="HTH_LACI"/>
    <property type="match status" value="1"/>
</dbReference>
<dbReference type="Pfam" id="PF13377">
    <property type="entry name" value="Peripla_BP_3"/>
    <property type="match status" value="1"/>
</dbReference>
<dbReference type="Pfam" id="PF00356">
    <property type="entry name" value="LacI"/>
    <property type="match status" value="1"/>
</dbReference>
<evidence type="ECO:0000256" key="2">
    <source>
        <dbReference type="ARBA" id="ARBA00023125"/>
    </source>
</evidence>
<dbReference type="InterPro" id="IPR046335">
    <property type="entry name" value="LacI/GalR-like_sensor"/>
</dbReference>
<dbReference type="Gene3D" id="1.10.260.40">
    <property type="entry name" value="lambda repressor-like DNA-binding domains"/>
    <property type="match status" value="1"/>
</dbReference>
<protein>
    <submittedName>
        <fullName evidence="6">Alanine racemase</fullName>
        <ecNumber evidence="6">5.1.1.1</ecNumber>
    </submittedName>
</protein>
<dbReference type="InterPro" id="IPR000843">
    <property type="entry name" value="HTH_LacI"/>
</dbReference>
<keyword evidence="6" id="KW-0413">Isomerase</keyword>
<dbReference type="GO" id="GO:0008784">
    <property type="term" value="F:alanine racemase activity"/>
    <property type="evidence" value="ECO:0007669"/>
    <property type="project" value="UniProtKB-EC"/>
</dbReference>
<evidence type="ECO:0000256" key="3">
    <source>
        <dbReference type="ARBA" id="ARBA00023163"/>
    </source>
</evidence>
<reference evidence="6 7" key="1">
    <citation type="submission" date="2020-07" db="EMBL/GenBank/DDBJ databases">
        <title>Sequencing the genomes of 1000 actinobacteria strains.</title>
        <authorList>
            <person name="Klenk H.-P."/>
        </authorList>
    </citation>
    <scope>NUCLEOTIDE SEQUENCE [LARGE SCALE GENOMIC DNA]</scope>
    <source>
        <strain evidence="6 7">DSM 23141</strain>
    </source>
</reference>
<feature type="domain" description="HTH lacI-type" evidence="5">
    <location>
        <begin position="24"/>
        <end position="67"/>
    </location>
</feature>
<dbReference type="PANTHER" id="PTHR30146:SF153">
    <property type="entry name" value="LACTOSE OPERON REPRESSOR"/>
    <property type="match status" value="1"/>
</dbReference>
<evidence type="ECO:0000256" key="1">
    <source>
        <dbReference type="ARBA" id="ARBA00023015"/>
    </source>
</evidence>
<dbReference type="SUPFAM" id="SSF47413">
    <property type="entry name" value="lambda repressor-like DNA-binding domains"/>
    <property type="match status" value="1"/>
</dbReference>
<dbReference type="GO" id="GO:0000976">
    <property type="term" value="F:transcription cis-regulatory region binding"/>
    <property type="evidence" value="ECO:0007669"/>
    <property type="project" value="TreeGrafter"/>
</dbReference>
<dbReference type="EMBL" id="JACBZY010000001">
    <property type="protein sequence ID" value="NYG98883.1"/>
    <property type="molecule type" value="Genomic_DNA"/>
</dbReference>
<dbReference type="SUPFAM" id="SSF53822">
    <property type="entry name" value="Periplasmic binding protein-like I"/>
    <property type="match status" value="1"/>
</dbReference>
<proteinExistence type="predicted"/>
<dbReference type="InterPro" id="IPR028082">
    <property type="entry name" value="Peripla_BP_I"/>
</dbReference>
<evidence type="ECO:0000313" key="7">
    <source>
        <dbReference type="Proteomes" id="UP000553888"/>
    </source>
</evidence>